<evidence type="ECO:0000256" key="1">
    <source>
        <dbReference type="ARBA" id="ARBA00008894"/>
    </source>
</evidence>
<dbReference type="Gene3D" id="1.10.8.430">
    <property type="entry name" value="Helical domain of apoptotic protease-activating factors"/>
    <property type="match status" value="1"/>
</dbReference>
<dbReference type="InterPro" id="IPR002182">
    <property type="entry name" value="NB-ARC"/>
</dbReference>
<evidence type="ECO:0000256" key="3">
    <source>
        <dbReference type="ARBA" id="ARBA00022737"/>
    </source>
</evidence>
<dbReference type="Pfam" id="PF23559">
    <property type="entry name" value="WHD_DRP"/>
    <property type="match status" value="1"/>
</dbReference>
<evidence type="ECO:0000259" key="8">
    <source>
        <dbReference type="Pfam" id="PF00931"/>
    </source>
</evidence>
<feature type="coiled-coil region" evidence="7">
    <location>
        <begin position="32"/>
        <end position="93"/>
    </location>
</feature>
<keyword evidence="6" id="KW-0067">ATP-binding</keyword>
<feature type="domain" description="NB-ARC" evidence="8">
    <location>
        <begin position="163"/>
        <end position="325"/>
    </location>
</feature>
<evidence type="ECO:0000259" key="11">
    <source>
        <dbReference type="Pfam" id="PF23598"/>
    </source>
</evidence>
<dbReference type="Pfam" id="PF23598">
    <property type="entry name" value="LRR_14"/>
    <property type="match status" value="1"/>
</dbReference>
<dbReference type="PRINTS" id="PR00364">
    <property type="entry name" value="DISEASERSIST"/>
</dbReference>
<dbReference type="PANTHER" id="PTHR33463:SF209">
    <property type="entry name" value="DISEASE RESISTANCE PROTEIN RPS2-LIKE"/>
    <property type="match status" value="1"/>
</dbReference>
<dbReference type="InterPro" id="IPR027417">
    <property type="entry name" value="P-loop_NTPase"/>
</dbReference>
<dbReference type="Proteomes" id="UP000325577">
    <property type="component" value="Linkage Group LG19"/>
</dbReference>
<comment type="similarity">
    <text evidence="1">Belongs to the disease resistance NB-LRR family.</text>
</comment>
<dbReference type="InterPro" id="IPR042197">
    <property type="entry name" value="Apaf_helical"/>
</dbReference>
<protein>
    <submittedName>
        <fullName evidence="12">Uncharacterized protein</fullName>
    </submittedName>
</protein>
<dbReference type="InterPro" id="IPR058922">
    <property type="entry name" value="WHD_DRP"/>
</dbReference>
<dbReference type="SUPFAM" id="SSF52058">
    <property type="entry name" value="L domain-like"/>
    <property type="match status" value="1"/>
</dbReference>
<evidence type="ECO:0000313" key="12">
    <source>
        <dbReference type="EMBL" id="KAA8532681.1"/>
    </source>
</evidence>
<keyword evidence="13" id="KW-1185">Reference proteome</keyword>
<feature type="domain" description="Disease resistance protein winged helix" evidence="10">
    <location>
        <begin position="413"/>
        <end position="480"/>
    </location>
</feature>
<proteinExistence type="inferred from homology"/>
<dbReference type="AlphaFoldDB" id="A0A5J5AUK4"/>
<dbReference type="InterPro" id="IPR055414">
    <property type="entry name" value="LRR_R13L4/SHOC2-like"/>
</dbReference>
<dbReference type="Gene3D" id="1.10.10.10">
    <property type="entry name" value="Winged helix-like DNA-binding domain superfamily/Winged helix DNA-binding domain"/>
    <property type="match status" value="1"/>
</dbReference>
<dbReference type="InterPro" id="IPR057135">
    <property type="entry name" value="At4g27190-like_LRR"/>
</dbReference>
<dbReference type="Pfam" id="PF00931">
    <property type="entry name" value="NB-ARC"/>
    <property type="match status" value="1"/>
</dbReference>
<dbReference type="Pfam" id="PF23247">
    <property type="entry name" value="LRR_RPS2"/>
    <property type="match status" value="1"/>
</dbReference>
<dbReference type="GO" id="GO:0043531">
    <property type="term" value="F:ADP binding"/>
    <property type="evidence" value="ECO:0007669"/>
    <property type="project" value="InterPro"/>
</dbReference>
<keyword evidence="4" id="KW-0547">Nucleotide-binding</keyword>
<organism evidence="12 13">
    <name type="scientific">Nyssa sinensis</name>
    <dbReference type="NCBI Taxonomy" id="561372"/>
    <lineage>
        <taxon>Eukaryota</taxon>
        <taxon>Viridiplantae</taxon>
        <taxon>Streptophyta</taxon>
        <taxon>Embryophyta</taxon>
        <taxon>Tracheophyta</taxon>
        <taxon>Spermatophyta</taxon>
        <taxon>Magnoliopsida</taxon>
        <taxon>eudicotyledons</taxon>
        <taxon>Gunneridae</taxon>
        <taxon>Pentapetalae</taxon>
        <taxon>asterids</taxon>
        <taxon>Cornales</taxon>
        <taxon>Nyssaceae</taxon>
        <taxon>Nyssa</taxon>
    </lineage>
</organism>
<dbReference type="Gene3D" id="3.40.50.300">
    <property type="entry name" value="P-loop containing nucleotide triphosphate hydrolases"/>
    <property type="match status" value="1"/>
</dbReference>
<evidence type="ECO:0000256" key="2">
    <source>
        <dbReference type="ARBA" id="ARBA00022614"/>
    </source>
</evidence>
<dbReference type="PANTHER" id="PTHR33463">
    <property type="entry name" value="NB-ARC DOMAIN-CONTAINING PROTEIN-RELATED"/>
    <property type="match status" value="1"/>
</dbReference>
<dbReference type="InterPro" id="IPR036388">
    <property type="entry name" value="WH-like_DNA-bd_sf"/>
</dbReference>
<evidence type="ECO:0000256" key="4">
    <source>
        <dbReference type="ARBA" id="ARBA00022741"/>
    </source>
</evidence>
<feature type="domain" description="Disease resistance protein At4g27190-like leucine-rich repeats" evidence="9">
    <location>
        <begin position="834"/>
        <end position="968"/>
    </location>
</feature>
<evidence type="ECO:0000256" key="6">
    <source>
        <dbReference type="ARBA" id="ARBA00022840"/>
    </source>
</evidence>
<dbReference type="SUPFAM" id="SSF52540">
    <property type="entry name" value="P-loop containing nucleoside triphosphate hydrolases"/>
    <property type="match status" value="1"/>
</dbReference>
<dbReference type="FunFam" id="3.40.50.300:FF:001091">
    <property type="entry name" value="Probable disease resistance protein At1g61300"/>
    <property type="match status" value="1"/>
</dbReference>
<keyword evidence="7" id="KW-0175">Coiled coil</keyword>
<evidence type="ECO:0000313" key="13">
    <source>
        <dbReference type="Proteomes" id="UP000325577"/>
    </source>
</evidence>
<dbReference type="EMBL" id="CM018042">
    <property type="protein sequence ID" value="KAA8532681.1"/>
    <property type="molecule type" value="Genomic_DNA"/>
</dbReference>
<dbReference type="InterPro" id="IPR032675">
    <property type="entry name" value="LRR_dom_sf"/>
</dbReference>
<keyword evidence="2" id="KW-0433">Leucine-rich repeat</keyword>
<keyword evidence="3" id="KW-0677">Repeat</keyword>
<evidence type="ECO:0000259" key="10">
    <source>
        <dbReference type="Pfam" id="PF23559"/>
    </source>
</evidence>
<keyword evidence="5" id="KW-0611">Plant defense</keyword>
<dbReference type="OrthoDB" id="736010at2759"/>
<evidence type="ECO:0000256" key="5">
    <source>
        <dbReference type="ARBA" id="ARBA00022821"/>
    </source>
</evidence>
<accession>A0A5J5AUK4</accession>
<dbReference type="FunFam" id="1.10.10.10:FF:000322">
    <property type="entry name" value="Probable disease resistance protein At1g63360"/>
    <property type="match status" value="1"/>
</dbReference>
<sequence length="979" mass="112408">MLTVEAMDQFIQPIIEMVKCISDPVARRINYVRNLTKNFKELKAKATELCIKTDDIKDRLDQQKFQKAPTRECEHWLAKVGEIENKLKTIEQEYYAEKKWLKGWCPNFLSRLELGERVVDMINYVTDTYEKSKFEGGFVADLPLAKVEKQPVPTLTAKAAADRTLKKVMNCLGDKRTQKIGIWGMGGVGKTTVMQLLNNTLEITTMFDVVIWVTVSKSWSTRKLQDEIAKRLSIEIPKDQSDSGAARKLFQVLEGKKYLLLLDDVWEMVELNDIGIPNTSQDNGCKVILTTRRFDVCRQMGTDVEIKVEVLPKEEAWEMFHLEVGEVVVFPTIKPLAEDIVKKCDGLPLALKVVGRVLRKQENVNCWSDFSRDLKSPTTSSFDDINEKMFMPLKVSYDQLRDTNKKCFLYCGLYPEDYEIRKAELIWYWIAEGFLSGKLTLAEARVKGDVMLQALIDSSLLERCERDEYVKVHDVIRDLVLRMTSLNGEESTYLVRAGSNKFNELLEDKEWESATRISYMCNDQLHSLPEFPKCPKLLTLLLQRNWELTVIPESFFNHMPYLQVLDLSYTRISSLPTSISNLVSLRALFLRKCYDLEALPEEVIALKGLEVLCVTRSQMECIPSRIWELTNLKCLKFSYDTSRGKKKTVISSGMISRLSLLEELSILGRGLGLFCLLSDESEDTVTKELSNMTRLSSLKLGFGRVENLQHFIQNSKPWRDDNLKKFLFVVGISSTYYESVEIFSGQKRCLFYEGEGEGGARDGDGSNIIPPAIMEVLARSYAFYLRNHYGELKNLSNLDTRGLKTCRVERCGAIETIMGSSGDGVEVPDVFPNLEILELRNLPNLKCIMEGLPMQPRKSFTSLRALYLIGCRRIKKVFSWGLIRQLHNLERIWIEECPELEEVISVEGNDCEMHEYREVLPKLRFVYCYDLQNFVSFFGGISLSWPSLIWIHVSNCPKLKRLPFGVDNAPNLRQIYGIK</sequence>
<feature type="domain" description="Disease resistance R13L4/SHOC-2-like LRR" evidence="11">
    <location>
        <begin position="560"/>
        <end position="705"/>
    </location>
</feature>
<dbReference type="GO" id="GO:0051607">
    <property type="term" value="P:defense response to virus"/>
    <property type="evidence" value="ECO:0007669"/>
    <property type="project" value="UniProtKB-ARBA"/>
</dbReference>
<name>A0A5J5AUK4_9ASTE</name>
<dbReference type="Gene3D" id="3.80.10.10">
    <property type="entry name" value="Ribonuclease Inhibitor"/>
    <property type="match status" value="2"/>
</dbReference>
<evidence type="ECO:0000256" key="7">
    <source>
        <dbReference type="SAM" id="Coils"/>
    </source>
</evidence>
<evidence type="ECO:0000259" key="9">
    <source>
        <dbReference type="Pfam" id="PF23247"/>
    </source>
</evidence>
<dbReference type="GO" id="GO:0005524">
    <property type="term" value="F:ATP binding"/>
    <property type="evidence" value="ECO:0007669"/>
    <property type="project" value="UniProtKB-KW"/>
</dbReference>
<reference evidence="12 13" key="1">
    <citation type="submission" date="2019-09" db="EMBL/GenBank/DDBJ databases">
        <title>A chromosome-level genome assembly of the Chinese tupelo Nyssa sinensis.</title>
        <authorList>
            <person name="Yang X."/>
            <person name="Kang M."/>
            <person name="Yang Y."/>
            <person name="Xiong H."/>
            <person name="Wang M."/>
            <person name="Zhang Z."/>
            <person name="Wang Z."/>
            <person name="Wu H."/>
            <person name="Ma T."/>
            <person name="Liu J."/>
            <person name="Xi Z."/>
        </authorList>
    </citation>
    <scope>NUCLEOTIDE SEQUENCE [LARGE SCALE GENOMIC DNA]</scope>
    <source>
        <strain evidence="12">J267</strain>
        <tissue evidence="12">Leaf</tissue>
    </source>
</reference>
<dbReference type="InterPro" id="IPR050905">
    <property type="entry name" value="Plant_NBS-LRR"/>
</dbReference>
<gene>
    <name evidence="12" type="ORF">F0562_032714</name>
</gene>